<feature type="non-terminal residue" evidence="2">
    <location>
        <position position="164"/>
    </location>
</feature>
<reference evidence="2" key="1">
    <citation type="submission" date="2013-08" db="EMBL/GenBank/DDBJ databases">
        <authorList>
            <person name="Mendez C."/>
            <person name="Richter M."/>
            <person name="Ferrer M."/>
            <person name="Sanchez J."/>
        </authorList>
    </citation>
    <scope>NUCLEOTIDE SEQUENCE</scope>
</reference>
<keyword evidence="1" id="KW-0812">Transmembrane</keyword>
<dbReference type="PANTHER" id="PTHR30221">
    <property type="entry name" value="SMALL-CONDUCTANCE MECHANOSENSITIVE CHANNEL"/>
    <property type="match status" value="1"/>
</dbReference>
<dbReference type="AlphaFoldDB" id="T1AA15"/>
<reference evidence="2" key="2">
    <citation type="journal article" date="2014" name="ISME J.">
        <title>Microbial stratification in low pH oxic and suboxic macroscopic growths along an acid mine drainage.</title>
        <authorList>
            <person name="Mendez-Garcia C."/>
            <person name="Mesa V."/>
            <person name="Sprenger R.R."/>
            <person name="Richter M."/>
            <person name="Diez M.S."/>
            <person name="Solano J."/>
            <person name="Bargiela R."/>
            <person name="Golyshina O.V."/>
            <person name="Manteca A."/>
            <person name="Ramos J.L."/>
            <person name="Gallego J.R."/>
            <person name="Llorente I."/>
            <person name="Martins Dos Santos V.A."/>
            <person name="Jensen O.N."/>
            <person name="Pelaez A.I."/>
            <person name="Sanchez J."/>
            <person name="Ferrer M."/>
        </authorList>
    </citation>
    <scope>NUCLEOTIDE SEQUENCE</scope>
</reference>
<comment type="caution">
    <text evidence="2">The sequence shown here is derived from an EMBL/GenBank/DDBJ whole genome shotgun (WGS) entry which is preliminary data.</text>
</comment>
<feature type="transmembrane region" description="Helical" evidence="1">
    <location>
        <begin position="83"/>
        <end position="107"/>
    </location>
</feature>
<dbReference type="GO" id="GO:0016020">
    <property type="term" value="C:membrane"/>
    <property type="evidence" value="ECO:0007669"/>
    <property type="project" value="InterPro"/>
</dbReference>
<feature type="transmembrane region" description="Helical" evidence="1">
    <location>
        <begin position="42"/>
        <end position="63"/>
    </location>
</feature>
<dbReference type="Gene3D" id="1.10.287.1260">
    <property type="match status" value="1"/>
</dbReference>
<evidence type="ECO:0000313" key="2">
    <source>
        <dbReference type="EMBL" id="EQD38655.1"/>
    </source>
</evidence>
<dbReference type="PANTHER" id="PTHR30221:SF1">
    <property type="entry name" value="SMALL-CONDUCTANCE MECHANOSENSITIVE CHANNEL"/>
    <property type="match status" value="1"/>
</dbReference>
<dbReference type="GO" id="GO:0008381">
    <property type="term" value="F:mechanosensitive monoatomic ion channel activity"/>
    <property type="evidence" value="ECO:0007669"/>
    <property type="project" value="InterPro"/>
</dbReference>
<proteinExistence type="predicted"/>
<keyword evidence="1" id="KW-0472">Membrane</keyword>
<feature type="transmembrane region" description="Helical" evidence="1">
    <location>
        <begin position="113"/>
        <end position="138"/>
    </location>
</feature>
<protein>
    <submittedName>
        <fullName evidence="2">Membrane protein containing Mechanosensitive ion channel MscS domain protein</fullName>
    </submittedName>
</protein>
<sequence length="164" mass="17378">MKFSPETAVASAVAIVVSFVVVGVLLFYVASTYHFFTPANLYWLRAALTLAIGIAALVVLERLLRGFLAGRPRIRNSGLILSVYRYVTYAILALAVLASLGVSSLALLAGGTFAGLVLGLASQTALSNIIAGLVLLAARPFRPGDRVSIITWQFGVTVPIYPPK</sequence>
<name>T1AA15_9ZZZZ</name>
<feature type="transmembrane region" description="Helical" evidence="1">
    <location>
        <begin position="7"/>
        <end position="30"/>
    </location>
</feature>
<dbReference type="InterPro" id="IPR045275">
    <property type="entry name" value="MscS_archaea/bacteria_type"/>
</dbReference>
<evidence type="ECO:0000256" key="1">
    <source>
        <dbReference type="SAM" id="Phobius"/>
    </source>
</evidence>
<organism evidence="2">
    <name type="scientific">mine drainage metagenome</name>
    <dbReference type="NCBI Taxonomy" id="410659"/>
    <lineage>
        <taxon>unclassified sequences</taxon>
        <taxon>metagenomes</taxon>
        <taxon>ecological metagenomes</taxon>
    </lineage>
</organism>
<dbReference type="EMBL" id="AUZX01012617">
    <property type="protein sequence ID" value="EQD38655.1"/>
    <property type="molecule type" value="Genomic_DNA"/>
</dbReference>
<dbReference type="InterPro" id="IPR011014">
    <property type="entry name" value="MscS_channel_TM-2"/>
</dbReference>
<dbReference type="SUPFAM" id="SSF82861">
    <property type="entry name" value="Mechanosensitive channel protein MscS (YggB), transmembrane region"/>
    <property type="match status" value="1"/>
</dbReference>
<accession>T1AA15</accession>
<gene>
    <name evidence="2" type="ORF">B1A_17165</name>
</gene>
<keyword evidence="1" id="KW-1133">Transmembrane helix</keyword>